<keyword evidence="11 14" id="KW-0472">Membrane</keyword>
<keyword evidence="10 16" id="KW-0798">TonB box</keyword>
<evidence type="ECO:0000256" key="11">
    <source>
        <dbReference type="ARBA" id="ARBA00023136"/>
    </source>
</evidence>
<keyword evidence="4 14" id="KW-1134">Transmembrane beta strand</keyword>
<keyword evidence="3 14" id="KW-0813">Transport</keyword>
<dbReference type="Proteomes" id="UP000564885">
    <property type="component" value="Unassembled WGS sequence"/>
</dbReference>
<protein>
    <submittedName>
        <fullName evidence="20">TonB-dependent receptor</fullName>
    </submittedName>
</protein>
<keyword evidence="5" id="KW-0410">Iron transport</keyword>
<dbReference type="InterPro" id="IPR000531">
    <property type="entry name" value="Beta-barrel_TonB"/>
</dbReference>
<feature type="short sequence motif" description="TonB C-terminal box" evidence="15">
    <location>
        <begin position="697"/>
        <end position="714"/>
    </location>
</feature>
<keyword evidence="12 20" id="KW-0675">Receptor</keyword>
<evidence type="ECO:0000256" key="15">
    <source>
        <dbReference type="PROSITE-ProRule" id="PRU10144"/>
    </source>
</evidence>
<dbReference type="PROSITE" id="PS01156">
    <property type="entry name" value="TONB_DEPENDENT_REC_2"/>
    <property type="match status" value="1"/>
</dbReference>
<evidence type="ECO:0000256" key="17">
    <source>
        <dbReference type="SAM" id="MobiDB-lite"/>
    </source>
</evidence>
<keyword evidence="8" id="KW-0408">Iron</keyword>
<dbReference type="AlphaFoldDB" id="A0A849HXF7"/>
<dbReference type="GO" id="GO:0015891">
    <property type="term" value="P:siderophore transport"/>
    <property type="evidence" value="ECO:0007669"/>
    <property type="project" value="InterPro"/>
</dbReference>
<evidence type="ECO:0000256" key="2">
    <source>
        <dbReference type="ARBA" id="ARBA00009810"/>
    </source>
</evidence>
<dbReference type="InterPro" id="IPR039426">
    <property type="entry name" value="TonB-dep_rcpt-like"/>
</dbReference>
<comment type="caution">
    <text evidence="20">The sequence shown here is derived from an EMBL/GenBank/DDBJ whole genome shotgun (WGS) entry which is preliminary data.</text>
</comment>
<evidence type="ECO:0000256" key="3">
    <source>
        <dbReference type="ARBA" id="ARBA00022448"/>
    </source>
</evidence>
<comment type="similarity">
    <text evidence="2 14 16">Belongs to the TonB-dependent receptor family.</text>
</comment>
<feature type="domain" description="TonB-dependent receptor plug" evidence="19">
    <location>
        <begin position="69"/>
        <end position="173"/>
    </location>
</feature>
<dbReference type="SUPFAM" id="SSF56935">
    <property type="entry name" value="Porins"/>
    <property type="match status" value="1"/>
</dbReference>
<keyword evidence="9" id="KW-0406">Ion transport</keyword>
<gene>
    <name evidence="20" type="ORF">HJG44_05185</name>
</gene>
<evidence type="ECO:0000256" key="10">
    <source>
        <dbReference type="ARBA" id="ARBA00023077"/>
    </source>
</evidence>
<keyword evidence="6 14" id="KW-0812">Transmembrane</keyword>
<evidence type="ECO:0000259" key="19">
    <source>
        <dbReference type="Pfam" id="PF07715"/>
    </source>
</evidence>
<dbReference type="GO" id="GO:0015344">
    <property type="term" value="F:siderophore uptake transmembrane transporter activity"/>
    <property type="evidence" value="ECO:0007669"/>
    <property type="project" value="TreeGrafter"/>
</dbReference>
<evidence type="ECO:0000256" key="8">
    <source>
        <dbReference type="ARBA" id="ARBA00023004"/>
    </source>
</evidence>
<evidence type="ECO:0000256" key="4">
    <source>
        <dbReference type="ARBA" id="ARBA00022452"/>
    </source>
</evidence>
<dbReference type="Pfam" id="PF00593">
    <property type="entry name" value="TonB_dep_Rec_b-barrel"/>
    <property type="match status" value="1"/>
</dbReference>
<dbReference type="InterPro" id="IPR010917">
    <property type="entry name" value="TonB_rcpt_CS"/>
</dbReference>
<reference evidence="20 21" key="1">
    <citation type="submission" date="2020-04" db="EMBL/GenBank/DDBJ databases">
        <title>Enterovirga sp. isolate from soil.</title>
        <authorList>
            <person name="Chea S."/>
            <person name="Kim D.-U."/>
        </authorList>
    </citation>
    <scope>NUCLEOTIDE SEQUENCE [LARGE SCALE GENOMIC DNA]</scope>
    <source>
        <strain evidence="20 21">DB1703</strain>
    </source>
</reference>
<evidence type="ECO:0000313" key="20">
    <source>
        <dbReference type="EMBL" id="NNM71792.1"/>
    </source>
</evidence>
<dbReference type="EMBL" id="JABEPP010000001">
    <property type="protein sequence ID" value="NNM71792.1"/>
    <property type="molecule type" value="Genomic_DNA"/>
</dbReference>
<evidence type="ECO:0000256" key="7">
    <source>
        <dbReference type="ARBA" id="ARBA00022729"/>
    </source>
</evidence>
<dbReference type="NCBIfam" id="TIGR01783">
    <property type="entry name" value="TonB-siderophor"/>
    <property type="match status" value="1"/>
</dbReference>
<dbReference type="PANTHER" id="PTHR32552:SF84">
    <property type="entry name" value="TONB-DEPENDENT RECEPTOR-RELATED"/>
    <property type="match status" value="1"/>
</dbReference>
<evidence type="ECO:0000256" key="6">
    <source>
        <dbReference type="ARBA" id="ARBA00022692"/>
    </source>
</evidence>
<dbReference type="Gene3D" id="2.170.130.10">
    <property type="entry name" value="TonB-dependent receptor, plug domain"/>
    <property type="match status" value="1"/>
</dbReference>
<dbReference type="InterPro" id="IPR012910">
    <property type="entry name" value="Plug_dom"/>
</dbReference>
<comment type="subcellular location">
    <subcellularLocation>
        <location evidence="1 14">Cell outer membrane</location>
        <topology evidence="1 14">Multi-pass membrane protein</topology>
    </subcellularLocation>
</comment>
<dbReference type="CDD" id="cd01347">
    <property type="entry name" value="ligand_gated_channel"/>
    <property type="match status" value="1"/>
</dbReference>
<evidence type="ECO:0000313" key="21">
    <source>
        <dbReference type="Proteomes" id="UP000564885"/>
    </source>
</evidence>
<evidence type="ECO:0000256" key="9">
    <source>
        <dbReference type="ARBA" id="ARBA00023065"/>
    </source>
</evidence>
<proteinExistence type="inferred from homology"/>
<dbReference type="PROSITE" id="PS52016">
    <property type="entry name" value="TONB_DEPENDENT_REC_3"/>
    <property type="match status" value="1"/>
</dbReference>
<evidence type="ECO:0000256" key="5">
    <source>
        <dbReference type="ARBA" id="ARBA00022496"/>
    </source>
</evidence>
<dbReference type="InterPro" id="IPR037066">
    <property type="entry name" value="Plug_dom_sf"/>
</dbReference>
<dbReference type="InterPro" id="IPR036942">
    <property type="entry name" value="Beta-barrel_TonB_sf"/>
</dbReference>
<dbReference type="GO" id="GO:0038023">
    <property type="term" value="F:signaling receptor activity"/>
    <property type="evidence" value="ECO:0007669"/>
    <property type="project" value="InterPro"/>
</dbReference>
<keyword evidence="21" id="KW-1185">Reference proteome</keyword>
<dbReference type="Gene3D" id="2.40.170.20">
    <property type="entry name" value="TonB-dependent receptor, beta-barrel domain"/>
    <property type="match status" value="1"/>
</dbReference>
<evidence type="ECO:0000256" key="13">
    <source>
        <dbReference type="ARBA" id="ARBA00023237"/>
    </source>
</evidence>
<dbReference type="PANTHER" id="PTHR32552">
    <property type="entry name" value="FERRICHROME IRON RECEPTOR-RELATED"/>
    <property type="match status" value="1"/>
</dbReference>
<dbReference type="GO" id="GO:0009279">
    <property type="term" value="C:cell outer membrane"/>
    <property type="evidence" value="ECO:0007669"/>
    <property type="project" value="UniProtKB-SubCell"/>
</dbReference>
<sequence length="714" mass="78080">MGLAYGADCLATAAHAQSRSPSAGQGISSSAETLPAITSTSDADGTAAPVGLNLSTPNRSGSRLDLTPFETPASIEIIPGQKIRDRGQNTVNEAVTQNATGITTLGTPGNGFSSFTSRGFAGVNSVMNLYDGTRLYVASGTITFPFDTWNVDRIEVLRGPASLLYGEGAIGGVVNVVPKKPTFVRLNEARVAIDTNLTRRAAIDSGGAISDNVAYRLNVSANQSDGWLRQNGDFSNAAISAALLWKVTPELAVTLQHDYGFQAPLAYFGTPLINGTVPRSLRFQNYNVRDDRNLFTDNWTQLKVEWNPNENVTLRNTAYYLSSERRYRNVESYAFVPATGLVRRSDYIQILHDQDQVGNRFDATFRHGFWGMKNTFVAGFDANHIDFKHTNNSPYAGMSNVSLFNFDPGLFLNTSPTRPGFRSSTDQVSAFAEDRLEITDQLALIAGVRYEVPRVQREDLVNPANSFNRSLSALSYRFGAVYNPLPETALYVSYSTAVDPVTSLITLNVTQQAFRLSSGRQIEGGLKQTLWGGRAEFTLAGYHIEKDDLLTVDPLRPGVTIQVGSQSSTGFEASGSVEILEGLRLEGNLALLQAQYDRFDQAVAGRVVSYRGNQPTNVPEQIANAWISWAFLPRWEARVGVQHVGPTFADFANTVKRPSYTILNASLDHRITDNSKLSIRGYNLTDEIYPITGSANTWFLGPPRTVEAAYTITF</sequence>
<evidence type="ECO:0000256" key="16">
    <source>
        <dbReference type="RuleBase" id="RU003357"/>
    </source>
</evidence>
<evidence type="ECO:0000259" key="18">
    <source>
        <dbReference type="Pfam" id="PF00593"/>
    </source>
</evidence>
<evidence type="ECO:0000256" key="14">
    <source>
        <dbReference type="PROSITE-ProRule" id="PRU01360"/>
    </source>
</evidence>
<accession>A0A849HXF7</accession>
<feature type="region of interest" description="Disordered" evidence="17">
    <location>
        <begin position="39"/>
        <end position="65"/>
    </location>
</feature>
<dbReference type="Pfam" id="PF07715">
    <property type="entry name" value="Plug"/>
    <property type="match status" value="1"/>
</dbReference>
<evidence type="ECO:0000256" key="12">
    <source>
        <dbReference type="ARBA" id="ARBA00023170"/>
    </source>
</evidence>
<keyword evidence="13 14" id="KW-0998">Cell outer membrane</keyword>
<evidence type="ECO:0000256" key="1">
    <source>
        <dbReference type="ARBA" id="ARBA00004571"/>
    </source>
</evidence>
<feature type="domain" description="TonB-dependent receptor-like beta-barrel" evidence="18">
    <location>
        <begin position="268"/>
        <end position="684"/>
    </location>
</feature>
<keyword evidence="7" id="KW-0732">Signal</keyword>
<organism evidence="20 21">
    <name type="scientific">Enterovirga aerilata</name>
    <dbReference type="NCBI Taxonomy" id="2730920"/>
    <lineage>
        <taxon>Bacteria</taxon>
        <taxon>Pseudomonadati</taxon>
        <taxon>Pseudomonadota</taxon>
        <taxon>Alphaproteobacteria</taxon>
        <taxon>Hyphomicrobiales</taxon>
        <taxon>Methylobacteriaceae</taxon>
        <taxon>Enterovirga</taxon>
    </lineage>
</organism>
<dbReference type="InterPro" id="IPR010105">
    <property type="entry name" value="TonB_sidphr_rcpt"/>
</dbReference>
<name>A0A849HXF7_9HYPH</name>